<dbReference type="InterPro" id="IPR042221">
    <property type="entry name" value="Leu/Phe-tRNA_Trfase_N"/>
</dbReference>
<dbReference type="InterPro" id="IPR004616">
    <property type="entry name" value="Leu/Phe-tRNA_Trfase"/>
</dbReference>
<dbReference type="GO" id="GO:0005737">
    <property type="term" value="C:cytoplasm"/>
    <property type="evidence" value="ECO:0007669"/>
    <property type="project" value="UniProtKB-SubCell"/>
</dbReference>
<comment type="subcellular location">
    <subcellularLocation>
        <location evidence="1 15">Cytoplasm</location>
    </subcellularLocation>
</comment>
<evidence type="ECO:0000256" key="13">
    <source>
        <dbReference type="ARBA" id="ARBA00077165"/>
    </source>
</evidence>
<dbReference type="FunFam" id="3.30.70.3550:FF:000001">
    <property type="entry name" value="Leucyl/phenylalanyl-tRNA--protein transferase"/>
    <property type="match status" value="1"/>
</dbReference>
<evidence type="ECO:0000256" key="5">
    <source>
        <dbReference type="ARBA" id="ARBA00050607"/>
    </source>
</evidence>
<accession>A0A1F6GQK0</accession>
<keyword evidence="4 15" id="KW-0012">Acyltransferase</keyword>
<dbReference type="PANTHER" id="PTHR30098">
    <property type="entry name" value="LEUCYL/PHENYLALANYL-TRNA--PROTEIN TRANSFERASE"/>
    <property type="match status" value="1"/>
</dbReference>
<dbReference type="EMBL" id="MFNF01000046">
    <property type="protein sequence ID" value="OGH00403.1"/>
    <property type="molecule type" value="Genomic_DNA"/>
</dbReference>
<comment type="catalytic activity">
    <reaction evidence="7 15">
        <text>N-terminal L-lysyl-[protein] + L-leucyl-tRNA(Leu) = N-terminal L-leucyl-L-lysyl-[protein] + tRNA(Leu) + H(+)</text>
        <dbReference type="Rhea" id="RHEA:12340"/>
        <dbReference type="Rhea" id="RHEA-COMP:9613"/>
        <dbReference type="Rhea" id="RHEA-COMP:9622"/>
        <dbReference type="Rhea" id="RHEA-COMP:12670"/>
        <dbReference type="Rhea" id="RHEA-COMP:12671"/>
        <dbReference type="ChEBI" id="CHEBI:15378"/>
        <dbReference type="ChEBI" id="CHEBI:65249"/>
        <dbReference type="ChEBI" id="CHEBI:78442"/>
        <dbReference type="ChEBI" id="CHEBI:78494"/>
        <dbReference type="ChEBI" id="CHEBI:133043"/>
        <dbReference type="EC" id="2.3.2.6"/>
    </reaction>
</comment>
<dbReference type="NCBIfam" id="TIGR00667">
    <property type="entry name" value="aat"/>
    <property type="match status" value="1"/>
</dbReference>
<dbReference type="EC" id="2.3.2.6" evidence="10 15"/>
<name>A0A1F6GQK0_9PROT</name>
<comment type="caution">
    <text evidence="16">The sequence shown here is derived from an EMBL/GenBank/DDBJ whole genome shotgun (WGS) entry which is preliminary data.</text>
</comment>
<sequence length="232" mass="26150">MPIYRLPKSFLFPDPREAEPEGILAVGGGLEPERLLLAYGQGIFPWYAENNPILWWSPDPRLVLYPDQVHVSKSLERVLAKPKYQVTLDQAFGEVIAACAQTKREGQDGTWILEDMQAAYTKLHHLGYAHSVETWEEGRLVGGLYGVSLGAAFFGESMFSHRPDASKAALVRLCRQLELWGFELVDCQVPTSHLKSMGAQEVPRETFLEQLEHALQSPHRLGPWSFDGLQYT</sequence>
<dbReference type="HAMAP" id="MF_00688">
    <property type="entry name" value="Leu_Phe_trans"/>
    <property type="match status" value="1"/>
</dbReference>
<dbReference type="AlphaFoldDB" id="A0A1F6GQK0"/>
<evidence type="ECO:0000256" key="9">
    <source>
        <dbReference type="ARBA" id="ARBA00061535"/>
    </source>
</evidence>
<dbReference type="InterPro" id="IPR042203">
    <property type="entry name" value="Leu/Phe-tRNA_Trfase_C"/>
</dbReference>
<evidence type="ECO:0000256" key="11">
    <source>
        <dbReference type="ARBA" id="ARBA00074372"/>
    </source>
</evidence>
<evidence type="ECO:0000256" key="10">
    <source>
        <dbReference type="ARBA" id="ARBA00066767"/>
    </source>
</evidence>
<gene>
    <name evidence="15" type="primary">aat</name>
    <name evidence="16" type="ORF">A2557_09405</name>
</gene>
<comment type="function">
    <text evidence="8 15">Functions in the N-end rule pathway of protein degradation where it conjugates Leu, Phe and, less efficiently, Met from aminoacyl-tRNAs to the N-termini of proteins containing an N-terminal arginine or lysine.</text>
</comment>
<evidence type="ECO:0000313" key="16">
    <source>
        <dbReference type="EMBL" id="OGH00403.1"/>
    </source>
</evidence>
<dbReference type="Proteomes" id="UP000177583">
    <property type="component" value="Unassembled WGS sequence"/>
</dbReference>
<evidence type="ECO:0000256" key="3">
    <source>
        <dbReference type="ARBA" id="ARBA00022679"/>
    </source>
</evidence>
<organism evidence="16 17">
    <name type="scientific">Candidatus Lambdaproteobacteria bacterium RIFOXYD2_FULL_56_26</name>
    <dbReference type="NCBI Taxonomy" id="1817773"/>
    <lineage>
        <taxon>Bacteria</taxon>
        <taxon>Pseudomonadati</taxon>
        <taxon>Pseudomonadota</taxon>
        <taxon>Candidatus Lambdaproteobacteria</taxon>
    </lineage>
</organism>
<evidence type="ECO:0000256" key="4">
    <source>
        <dbReference type="ARBA" id="ARBA00023315"/>
    </source>
</evidence>
<reference evidence="16 17" key="1">
    <citation type="journal article" date="2016" name="Nat. Commun.">
        <title>Thousands of microbial genomes shed light on interconnected biogeochemical processes in an aquifer system.</title>
        <authorList>
            <person name="Anantharaman K."/>
            <person name="Brown C.T."/>
            <person name="Hug L.A."/>
            <person name="Sharon I."/>
            <person name="Castelle C.J."/>
            <person name="Probst A.J."/>
            <person name="Thomas B.C."/>
            <person name="Singh A."/>
            <person name="Wilkins M.J."/>
            <person name="Karaoz U."/>
            <person name="Brodie E.L."/>
            <person name="Williams K.H."/>
            <person name="Hubbard S.S."/>
            <person name="Banfield J.F."/>
        </authorList>
    </citation>
    <scope>NUCLEOTIDE SEQUENCE [LARGE SCALE GENOMIC DNA]</scope>
</reference>
<evidence type="ECO:0000256" key="2">
    <source>
        <dbReference type="ARBA" id="ARBA00022490"/>
    </source>
</evidence>
<keyword evidence="2 15" id="KW-0963">Cytoplasm</keyword>
<comment type="catalytic activity">
    <reaction evidence="5 15">
        <text>L-phenylalanyl-tRNA(Phe) + an N-terminal L-alpha-aminoacyl-[protein] = an N-terminal L-phenylalanyl-L-alpha-aminoacyl-[protein] + tRNA(Phe)</text>
        <dbReference type="Rhea" id="RHEA:43632"/>
        <dbReference type="Rhea" id="RHEA-COMP:9668"/>
        <dbReference type="Rhea" id="RHEA-COMP:9699"/>
        <dbReference type="Rhea" id="RHEA-COMP:10636"/>
        <dbReference type="Rhea" id="RHEA-COMP:10637"/>
        <dbReference type="ChEBI" id="CHEBI:78442"/>
        <dbReference type="ChEBI" id="CHEBI:78531"/>
        <dbReference type="ChEBI" id="CHEBI:78597"/>
        <dbReference type="ChEBI" id="CHEBI:83561"/>
        <dbReference type="EC" id="2.3.2.6"/>
    </reaction>
</comment>
<dbReference type="Pfam" id="PF03588">
    <property type="entry name" value="Leu_Phe_trans"/>
    <property type="match status" value="1"/>
</dbReference>
<evidence type="ECO:0000313" key="17">
    <source>
        <dbReference type="Proteomes" id="UP000177583"/>
    </source>
</evidence>
<evidence type="ECO:0000256" key="15">
    <source>
        <dbReference type="HAMAP-Rule" id="MF_00688"/>
    </source>
</evidence>
<proteinExistence type="inferred from homology"/>
<dbReference type="InterPro" id="IPR016181">
    <property type="entry name" value="Acyl_CoA_acyltransferase"/>
</dbReference>
<comment type="catalytic activity">
    <reaction evidence="6 15">
        <text>N-terminal L-arginyl-[protein] + L-leucyl-tRNA(Leu) = N-terminal L-leucyl-L-arginyl-[protein] + tRNA(Leu) + H(+)</text>
        <dbReference type="Rhea" id="RHEA:50416"/>
        <dbReference type="Rhea" id="RHEA-COMP:9613"/>
        <dbReference type="Rhea" id="RHEA-COMP:9622"/>
        <dbReference type="Rhea" id="RHEA-COMP:12672"/>
        <dbReference type="Rhea" id="RHEA-COMP:12673"/>
        <dbReference type="ChEBI" id="CHEBI:15378"/>
        <dbReference type="ChEBI" id="CHEBI:64719"/>
        <dbReference type="ChEBI" id="CHEBI:78442"/>
        <dbReference type="ChEBI" id="CHEBI:78494"/>
        <dbReference type="ChEBI" id="CHEBI:133044"/>
        <dbReference type="EC" id="2.3.2.6"/>
    </reaction>
</comment>
<evidence type="ECO:0000256" key="12">
    <source>
        <dbReference type="ARBA" id="ARBA00077136"/>
    </source>
</evidence>
<comment type="similarity">
    <text evidence="9 15">Belongs to the L/F-transferase family.</text>
</comment>
<dbReference type="SUPFAM" id="SSF55729">
    <property type="entry name" value="Acyl-CoA N-acyltransferases (Nat)"/>
    <property type="match status" value="1"/>
</dbReference>
<evidence type="ECO:0000256" key="8">
    <source>
        <dbReference type="ARBA" id="ARBA00054043"/>
    </source>
</evidence>
<dbReference type="GO" id="GO:0008914">
    <property type="term" value="F:leucyl-tRNA--protein transferase activity"/>
    <property type="evidence" value="ECO:0007669"/>
    <property type="project" value="UniProtKB-UniRule"/>
</dbReference>
<evidence type="ECO:0000256" key="1">
    <source>
        <dbReference type="ARBA" id="ARBA00004496"/>
    </source>
</evidence>
<dbReference type="FunFam" id="3.40.630.70:FF:000001">
    <property type="entry name" value="Leucyl/phenylalanyl-tRNA--protein transferase"/>
    <property type="match status" value="1"/>
</dbReference>
<evidence type="ECO:0000256" key="6">
    <source>
        <dbReference type="ARBA" id="ARBA00050652"/>
    </source>
</evidence>
<dbReference type="PANTHER" id="PTHR30098:SF2">
    <property type="entry name" value="LEUCYL_PHENYLALANYL-TRNA--PROTEIN TRANSFERASE"/>
    <property type="match status" value="1"/>
</dbReference>
<dbReference type="GO" id="GO:0030163">
    <property type="term" value="P:protein catabolic process"/>
    <property type="evidence" value="ECO:0007669"/>
    <property type="project" value="UniProtKB-UniRule"/>
</dbReference>
<evidence type="ECO:0000256" key="14">
    <source>
        <dbReference type="ARBA" id="ARBA00083640"/>
    </source>
</evidence>
<dbReference type="Gene3D" id="3.30.70.3550">
    <property type="entry name" value="Leucyl/phenylalanyl-tRNA-protein transferase, N-terminal domain"/>
    <property type="match status" value="1"/>
</dbReference>
<keyword evidence="3 15" id="KW-0808">Transferase</keyword>
<protein>
    <recommendedName>
        <fullName evidence="11 15">Leucyl/phenylalanyl-tRNA--protein transferase</fullName>
        <ecNumber evidence="10 15">2.3.2.6</ecNumber>
    </recommendedName>
    <alternativeName>
        <fullName evidence="12 15">L/F-transferase</fullName>
    </alternativeName>
    <alternativeName>
        <fullName evidence="13 15">Leucyltransferase</fullName>
    </alternativeName>
    <alternativeName>
        <fullName evidence="14 15">Phenyalanyltransferase</fullName>
    </alternativeName>
</protein>
<dbReference type="Gene3D" id="3.40.630.70">
    <property type="entry name" value="Leucyl/phenylalanyl-tRNA-protein transferase, C-terminal domain"/>
    <property type="match status" value="1"/>
</dbReference>
<evidence type="ECO:0000256" key="7">
    <source>
        <dbReference type="ARBA" id="ARBA00051538"/>
    </source>
</evidence>